<keyword evidence="4" id="KW-1185">Reference proteome</keyword>
<reference evidence="3" key="1">
    <citation type="journal article" date="2020" name="Stud. Mycol.">
        <title>101 Dothideomycetes genomes: a test case for predicting lifestyles and emergence of pathogens.</title>
        <authorList>
            <person name="Haridas S."/>
            <person name="Albert R."/>
            <person name="Binder M."/>
            <person name="Bloem J."/>
            <person name="Labutti K."/>
            <person name="Salamov A."/>
            <person name="Andreopoulos B."/>
            <person name="Baker S."/>
            <person name="Barry K."/>
            <person name="Bills G."/>
            <person name="Bluhm B."/>
            <person name="Cannon C."/>
            <person name="Castanera R."/>
            <person name="Culley D."/>
            <person name="Daum C."/>
            <person name="Ezra D."/>
            <person name="Gonzalez J."/>
            <person name="Henrissat B."/>
            <person name="Kuo A."/>
            <person name="Liang C."/>
            <person name="Lipzen A."/>
            <person name="Lutzoni F."/>
            <person name="Magnuson J."/>
            <person name="Mondo S."/>
            <person name="Nolan M."/>
            <person name="Ohm R."/>
            <person name="Pangilinan J."/>
            <person name="Park H.-J."/>
            <person name="Ramirez L."/>
            <person name="Alfaro M."/>
            <person name="Sun H."/>
            <person name="Tritt A."/>
            <person name="Yoshinaga Y."/>
            <person name="Zwiers L.-H."/>
            <person name="Turgeon B."/>
            <person name="Goodwin S."/>
            <person name="Spatafora J."/>
            <person name="Crous P."/>
            <person name="Grigoriev I."/>
        </authorList>
    </citation>
    <scope>NUCLEOTIDE SEQUENCE</scope>
    <source>
        <strain evidence="3">CBS 109.77</strain>
    </source>
</reference>
<dbReference type="InterPro" id="IPR051606">
    <property type="entry name" value="Polyketide_Oxido-like"/>
</dbReference>
<dbReference type="PANTHER" id="PTHR43355:SF2">
    <property type="entry name" value="FLAVIN REDUCTASE (NADPH)"/>
    <property type="match status" value="1"/>
</dbReference>
<dbReference type="Gene3D" id="3.40.50.720">
    <property type="entry name" value="NAD(P)-binding Rossmann-like Domain"/>
    <property type="match status" value="1"/>
</dbReference>
<dbReference type="GO" id="GO:0016646">
    <property type="term" value="F:oxidoreductase activity, acting on the CH-NH group of donors, NAD or NADP as acceptor"/>
    <property type="evidence" value="ECO:0007669"/>
    <property type="project" value="TreeGrafter"/>
</dbReference>
<proteinExistence type="inferred from homology"/>
<gene>
    <name evidence="3" type="ORF">K505DRAFT_387729</name>
</gene>
<evidence type="ECO:0000256" key="1">
    <source>
        <dbReference type="ARBA" id="ARBA00038376"/>
    </source>
</evidence>
<dbReference type="Pfam" id="PF13460">
    <property type="entry name" value="NAD_binding_10"/>
    <property type="match status" value="1"/>
</dbReference>
<evidence type="ECO:0000259" key="2">
    <source>
        <dbReference type="Pfam" id="PF13460"/>
    </source>
</evidence>
<name>A0A6A6XVP7_9PLEO</name>
<dbReference type="SUPFAM" id="SSF51735">
    <property type="entry name" value="NAD(P)-binding Rossmann-fold domains"/>
    <property type="match status" value="1"/>
</dbReference>
<dbReference type="AlphaFoldDB" id="A0A6A6XVP7"/>
<dbReference type="Proteomes" id="UP000799757">
    <property type="component" value="Unassembled WGS sequence"/>
</dbReference>
<dbReference type="OrthoDB" id="10250730at2759"/>
<organism evidence="3 4">
    <name type="scientific">Melanomma pulvis-pyrius CBS 109.77</name>
    <dbReference type="NCBI Taxonomy" id="1314802"/>
    <lineage>
        <taxon>Eukaryota</taxon>
        <taxon>Fungi</taxon>
        <taxon>Dikarya</taxon>
        <taxon>Ascomycota</taxon>
        <taxon>Pezizomycotina</taxon>
        <taxon>Dothideomycetes</taxon>
        <taxon>Pleosporomycetidae</taxon>
        <taxon>Pleosporales</taxon>
        <taxon>Melanommataceae</taxon>
        <taxon>Melanomma</taxon>
    </lineage>
</organism>
<dbReference type="EMBL" id="MU001761">
    <property type="protein sequence ID" value="KAF2799637.1"/>
    <property type="molecule type" value="Genomic_DNA"/>
</dbReference>
<dbReference type="InterPro" id="IPR016040">
    <property type="entry name" value="NAD(P)-bd_dom"/>
</dbReference>
<dbReference type="PANTHER" id="PTHR43355">
    <property type="entry name" value="FLAVIN REDUCTASE (NADPH)"/>
    <property type="match status" value="1"/>
</dbReference>
<accession>A0A6A6XVP7</accession>
<evidence type="ECO:0000313" key="3">
    <source>
        <dbReference type="EMBL" id="KAF2799637.1"/>
    </source>
</evidence>
<dbReference type="InterPro" id="IPR036291">
    <property type="entry name" value="NAD(P)-bd_dom_sf"/>
</dbReference>
<comment type="similarity">
    <text evidence="1">Belongs to the avfA family.</text>
</comment>
<evidence type="ECO:0000313" key="4">
    <source>
        <dbReference type="Proteomes" id="UP000799757"/>
    </source>
</evidence>
<feature type="domain" description="NAD(P)-binding" evidence="2">
    <location>
        <begin position="14"/>
        <end position="141"/>
    </location>
</feature>
<protein>
    <recommendedName>
        <fullName evidence="2">NAD(P)-binding domain-containing protein</fullName>
    </recommendedName>
</protein>
<sequence>MAESSSRLNILLVGPTGHGGSYISSELIKRGHHVVGLSRHPETVGTHKLYTPKKFDVVESGFLDLIEVFKGYDVIINPHSQGHAALTYEPFVEITRKIVRGARLAAPSYFIMIGGAGSLELPIVEPHLAAGESGHFWRAFRQAFADSESQVQYMEERLGPLGTGLRQLRNARQRWFAGTATEEDEIFMREYYETAFKGDYSQSFVKAARVTWMFFEGNTSWNWSYASPPALYRPCGGGENITIEYNLLPLTDKPRPQYYQGWYKDDPKDIEGQLQGISLLDFSTAVADDAETRFGLHKHWTAFTSLQDDTPYPSYVKIDQPILPREETV</sequence>